<keyword evidence="2" id="KW-0378">Hydrolase</keyword>
<dbReference type="GO" id="GO:0003676">
    <property type="term" value="F:nucleic acid binding"/>
    <property type="evidence" value="ECO:0007669"/>
    <property type="project" value="InterPro"/>
</dbReference>
<gene>
    <name evidence="2" type="ORF">IAD04_01715</name>
</gene>
<dbReference type="Proteomes" id="UP000886893">
    <property type="component" value="Unassembled WGS sequence"/>
</dbReference>
<evidence type="ECO:0000313" key="3">
    <source>
        <dbReference type="Proteomes" id="UP000886893"/>
    </source>
</evidence>
<keyword evidence="2" id="KW-0540">Nuclease</keyword>
<dbReference type="CDD" id="cd06127">
    <property type="entry name" value="DEDDh"/>
    <property type="match status" value="1"/>
</dbReference>
<dbReference type="Gene3D" id="3.30.420.10">
    <property type="entry name" value="Ribonuclease H-like superfamily/Ribonuclease H"/>
    <property type="match status" value="1"/>
</dbReference>
<dbReference type="SUPFAM" id="SSF53098">
    <property type="entry name" value="Ribonuclease H-like"/>
    <property type="match status" value="1"/>
</dbReference>
<name>A0A9D1K9C9_9FIRM</name>
<dbReference type="AlphaFoldDB" id="A0A9D1K9C9"/>
<dbReference type="InterPro" id="IPR013520">
    <property type="entry name" value="Ribonucl_H"/>
</dbReference>
<keyword evidence="2" id="KW-0269">Exonuclease</keyword>
<dbReference type="GO" id="GO:0004527">
    <property type="term" value="F:exonuclease activity"/>
    <property type="evidence" value="ECO:0007669"/>
    <property type="project" value="UniProtKB-KW"/>
</dbReference>
<reference evidence="2" key="1">
    <citation type="submission" date="2020-10" db="EMBL/GenBank/DDBJ databases">
        <authorList>
            <person name="Gilroy R."/>
        </authorList>
    </citation>
    <scope>NUCLEOTIDE SEQUENCE</scope>
    <source>
        <strain evidence="2">14508</strain>
    </source>
</reference>
<comment type="caution">
    <text evidence="2">The sequence shown here is derived from an EMBL/GenBank/DDBJ whole genome shotgun (WGS) entry which is preliminary data.</text>
</comment>
<reference evidence="2" key="2">
    <citation type="journal article" date="2021" name="PeerJ">
        <title>Extensive microbial diversity within the chicken gut microbiome revealed by metagenomics and culture.</title>
        <authorList>
            <person name="Gilroy R."/>
            <person name="Ravi A."/>
            <person name="Getino M."/>
            <person name="Pursley I."/>
            <person name="Horton D.L."/>
            <person name="Alikhan N.F."/>
            <person name="Baker D."/>
            <person name="Gharbi K."/>
            <person name="Hall N."/>
            <person name="Watson M."/>
            <person name="Adriaenssens E.M."/>
            <person name="Foster-Nyarko E."/>
            <person name="Jarju S."/>
            <person name="Secka A."/>
            <person name="Antonio M."/>
            <person name="Oren A."/>
            <person name="Chaudhuri R.R."/>
            <person name="La Ragione R."/>
            <person name="Hildebrand F."/>
            <person name="Pallen M.J."/>
        </authorList>
    </citation>
    <scope>NUCLEOTIDE SEQUENCE</scope>
    <source>
        <strain evidence="2">14508</strain>
    </source>
</reference>
<dbReference type="EMBL" id="DVKI01000050">
    <property type="protein sequence ID" value="HIT17082.1"/>
    <property type="molecule type" value="Genomic_DNA"/>
</dbReference>
<evidence type="ECO:0000313" key="2">
    <source>
        <dbReference type="EMBL" id="HIT17082.1"/>
    </source>
</evidence>
<feature type="domain" description="Exonuclease" evidence="1">
    <location>
        <begin position="5"/>
        <end position="172"/>
    </location>
</feature>
<dbReference type="InterPro" id="IPR012337">
    <property type="entry name" value="RNaseH-like_sf"/>
</dbReference>
<dbReference type="InterPro" id="IPR036397">
    <property type="entry name" value="RNaseH_sf"/>
</dbReference>
<accession>A0A9D1K9C9</accession>
<proteinExistence type="predicted"/>
<dbReference type="Pfam" id="PF00929">
    <property type="entry name" value="RNase_T"/>
    <property type="match status" value="1"/>
</dbReference>
<dbReference type="SMART" id="SM00479">
    <property type="entry name" value="EXOIII"/>
    <property type="match status" value="1"/>
</dbReference>
<protein>
    <submittedName>
        <fullName evidence="2">3'-5' exonuclease</fullName>
    </submittedName>
</protein>
<evidence type="ECO:0000259" key="1">
    <source>
        <dbReference type="SMART" id="SM00479"/>
    </source>
</evidence>
<sequence>MQYQKVVILDIEGNSAHAKEELKITQFSAIIIENNEKKEVNFYNRNVNLIPMVVQRLTHLNLAKLKKEGISERRLIQEIYQILKDADVIYAYGYDFDKRMIQLMFDKYHFHLQNMNWVDIQEIAKERLNPKHLNLKALSTELGFNETSFHNSLVDCRAILHIIDYLEAIEPEKVSV</sequence>
<organism evidence="2 3">
    <name type="scientific">Candidatus Caccosoma faecigallinarum</name>
    <dbReference type="NCBI Taxonomy" id="2840720"/>
    <lineage>
        <taxon>Bacteria</taxon>
        <taxon>Bacillati</taxon>
        <taxon>Bacillota</taxon>
        <taxon>Bacillota incertae sedis</taxon>
        <taxon>Candidatus Caccosoma</taxon>
    </lineage>
</organism>